<organism evidence="3 4">
    <name type="scientific">Leptonema illini</name>
    <dbReference type="NCBI Taxonomy" id="183"/>
    <lineage>
        <taxon>Bacteria</taxon>
        <taxon>Pseudomonadati</taxon>
        <taxon>Spirochaetota</taxon>
        <taxon>Spirochaetia</taxon>
        <taxon>Leptospirales</taxon>
        <taxon>Leptospiraceae</taxon>
        <taxon>Leptonema</taxon>
    </lineage>
</organism>
<dbReference type="InterPro" id="IPR009739">
    <property type="entry name" value="LprI-like_N"/>
</dbReference>
<sequence>MNKVAILSLSISLLFLLFSASLYAAPPACNELEDETRILCEAKAFAAADHRLNERYPKIREKLSASLQKALLEQQRSWLEYRDTMCAMNPSLENPADRVQCLTDLTLSRIDYLEKAWKEKAPTGHAGNYDDGFGGSLQIVEKGGRWHFKLEAVRGPTSHVGEFEGVMPPLKDEYHFKSGSGDDVCELQFKRRERAIEVSEVKCSYYHGVRAYFSGIYYRMP</sequence>
<dbReference type="AlphaFoldDB" id="A0A833H0S7"/>
<feature type="domain" description="Lysozyme inhibitor LprI-like N-terminal" evidence="2">
    <location>
        <begin position="38"/>
        <end position="113"/>
    </location>
</feature>
<feature type="chain" id="PRO_5032422845" evidence="1">
    <location>
        <begin position="25"/>
        <end position="221"/>
    </location>
</feature>
<keyword evidence="1" id="KW-0732">Signal</keyword>
<dbReference type="Pfam" id="PF07007">
    <property type="entry name" value="LprI"/>
    <property type="match status" value="1"/>
</dbReference>
<dbReference type="Gene3D" id="1.20.1270.180">
    <property type="match status" value="1"/>
</dbReference>
<gene>
    <name evidence="3" type="ORF">F9K24_11755</name>
</gene>
<evidence type="ECO:0000259" key="2">
    <source>
        <dbReference type="Pfam" id="PF07007"/>
    </source>
</evidence>
<proteinExistence type="predicted"/>
<evidence type="ECO:0000256" key="1">
    <source>
        <dbReference type="SAM" id="SignalP"/>
    </source>
</evidence>
<protein>
    <submittedName>
        <fullName evidence="3">DUF1311 domain-containing protein</fullName>
    </submittedName>
</protein>
<dbReference type="Proteomes" id="UP000460298">
    <property type="component" value="Unassembled WGS sequence"/>
</dbReference>
<feature type="signal peptide" evidence="1">
    <location>
        <begin position="1"/>
        <end position="24"/>
    </location>
</feature>
<reference evidence="3 4" key="1">
    <citation type="submission" date="2019-10" db="EMBL/GenBank/DDBJ databases">
        <title>Extracellular Electron Transfer in a Candidatus Methanoperedens spp. Enrichment Culture.</title>
        <authorList>
            <person name="Berger S."/>
            <person name="Rangel Shaw D."/>
            <person name="Berben T."/>
            <person name="In 'T Zandt M."/>
            <person name="Frank J."/>
            <person name="Reimann J."/>
            <person name="Jetten M.S.M."/>
            <person name="Welte C.U."/>
        </authorList>
    </citation>
    <scope>NUCLEOTIDE SEQUENCE [LARGE SCALE GENOMIC DNA]</scope>
    <source>
        <strain evidence="3">SB12</strain>
    </source>
</reference>
<evidence type="ECO:0000313" key="3">
    <source>
        <dbReference type="EMBL" id="KAB2931953.1"/>
    </source>
</evidence>
<comment type="caution">
    <text evidence="3">The sequence shown here is derived from an EMBL/GenBank/DDBJ whole genome shotgun (WGS) entry which is preliminary data.</text>
</comment>
<dbReference type="EMBL" id="WBUI01000011">
    <property type="protein sequence ID" value="KAB2931953.1"/>
    <property type="molecule type" value="Genomic_DNA"/>
</dbReference>
<evidence type="ECO:0000313" key="4">
    <source>
        <dbReference type="Proteomes" id="UP000460298"/>
    </source>
</evidence>
<name>A0A833H0S7_9LEPT</name>
<accession>A0A833H0S7</accession>